<dbReference type="PANTHER" id="PTHR35889:SF3">
    <property type="entry name" value="F-BOX DOMAIN-CONTAINING PROTEIN"/>
    <property type="match status" value="1"/>
</dbReference>
<evidence type="ECO:0000259" key="1">
    <source>
        <dbReference type="Pfam" id="PF07583"/>
    </source>
</evidence>
<dbReference type="EMBL" id="QPEX01000046">
    <property type="protein sequence ID" value="RCS40811.1"/>
    <property type="molecule type" value="Genomic_DNA"/>
</dbReference>
<gene>
    <name evidence="3" type="ORF">DTL42_25415</name>
</gene>
<dbReference type="AlphaFoldDB" id="A0A368KJR6"/>
<organism evidence="3 4">
    <name type="scientific">Bremerella cremea</name>
    <dbReference type="NCBI Taxonomy" id="1031537"/>
    <lineage>
        <taxon>Bacteria</taxon>
        <taxon>Pseudomonadati</taxon>
        <taxon>Planctomycetota</taxon>
        <taxon>Planctomycetia</taxon>
        <taxon>Pirellulales</taxon>
        <taxon>Pirellulaceae</taxon>
        <taxon>Bremerella</taxon>
    </lineage>
</organism>
<name>A0A368KJR6_9BACT</name>
<accession>A0A368KJR6</accession>
<reference evidence="3 4" key="1">
    <citation type="submission" date="2018-07" db="EMBL/GenBank/DDBJ databases">
        <title>Comparative genomes isolates from brazilian mangrove.</title>
        <authorList>
            <person name="De Araujo J.E."/>
            <person name="Taketani R.G."/>
            <person name="Silva M.C.P."/>
            <person name="Lourenco M.V."/>
            <person name="Oliveira V.M."/>
            <person name="Andreote F.D."/>
        </authorList>
    </citation>
    <scope>NUCLEOTIDE SEQUENCE [LARGE SCALE GENOMIC DNA]</scope>
    <source>
        <strain evidence="3 4">HEX PRIS-MGV</strain>
    </source>
</reference>
<evidence type="ECO:0000313" key="4">
    <source>
        <dbReference type="Proteomes" id="UP000253562"/>
    </source>
</evidence>
<protein>
    <submittedName>
        <fullName evidence="3">DUF1549 domain-containing protein</fullName>
    </submittedName>
</protein>
<dbReference type="Pfam" id="PF07583">
    <property type="entry name" value="PSCyt2"/>
    <property type="match status" value="1"/>
</dbReference>
<dbReference type="OrthoDB" id="289126at2"/>
<dbReference type="InterPro" id="IPR011444">
    <property type="entry name" value="DUF1549"/>
</dbReference>
<dbReference type="Proteomes" id="UP000253562">
    <property type="component" value="Unassembled WGS sequence"/>
</dbReference>
<evidence type="ECO:0000313" key="3">
    <source>
        <dbReference type="EMBL" id="RCS40811.1"/>
    </source>
</evidence>
<comment type="caution">
    <text evidence="3">The sequence shown here is derived from an EMBL/GenBank/DDBJ whole genome shotgun (WGS) entry which is preliminary data.</text>
</comment>
<feature type="domain" description="DUF1553" evidence="2">
    <location>
        <begin position="289"/>
        <end position="511"/>
    </location>
</feature>
<evidence type="ECO:0000259" key="2">
    <source>
        <dbReference type="Pfam" id="PF07587"/>
    </source>
</evidence>
<proteinExistence type="predicted"/>
<dbReference type="InterPro" id="IPR022655">
    <property type="entry name" value="DUF1553"/>
</dbReference>
<sequence>MVCVLTSGAFATAADYGIPQVATINEKIRQGWEDYGISPSPEEMDTVWARRLFLDVLGRVPSVDELSEFSRDRSRDKKKNLVDRLLFDEKYTEEYARNWTTVWTNVLIGRNGGTANNSQISRAGMQKYLRDTFARNTHYDKMVEELVSATGANTPGMPGFNGAVNFYMDKLDEDGVQATAKTAQIFLGLQVQCTQCHNHPFNEWKQEKFWNMNAFFRQTRAMRGQMPGNANNGMRAMTLNNVDFMGEGRNIDNAEIYYELRNGLLKVAYPEFLDGQKIPTSGRISQVNRRDELAKFIVGSDNLQEAIVNRYWGHFLGYGFTKPVDDMGPHNRPTHPELLTYLGQELRENSFDLKQLIRWITLSEAYSLSSKITKGNALDDPTVGEPPKFSHFYLRQMQAEQLYESLLIATQAHKTRGNYEEQEKKKSEWMQQFVTAFGTDEGDEATTFNGTIPQALMMFNGDLVMDAVSTKPGSFIYTMAAEGQDGKEAINHLYMATIARRPTRKEVDAANYLIGIHKGDTAKALQDVFWALLNSNEFILNH</sequence>
<dbReference type="PANTHER" id="PTHR35889">
    <property type="entry name" value="CYCLOINULO-OLIGOSACCHARIDE FRUCTANOTRANSFERASE-RELATED"/>
    <property type="match status" value="1"/>
</dbReference>
<dbReference type="Pfam" id="PF07587">
    <property type="entry name" value="PSD1"/>
    <property type="match status" value="1"/>
</dbReference>
<feature type="domain" description="DUF1549" evidence="1">
    <location>
        <begin position="24"/>
        <end position="220"/>
    </location>
</feature>